<dbReference type="GO" id="GO:0005829">
    <property type="term" value="C:cytosol"/>
    <property type="evidence" value="ECO:0007669"/>
    <property type="project" value="TreeGrafter"/>
</dbReference>
<proteinExistence type="predicted"/>
<dbReference type="Pfam" id="PF13667">
    <property type="entry name" value="ThiC-associated"/>
    <property type="match status" value="1"/>
</dbReference>
<dbReference type="PANTHER" id="PTHR30557:SF1">
    <property type="entry name" value="PHOSPHOMETHYLPYRIMIDINE SYNTHASE, CHLOROPLASTIC"/>
    <property type="match status" value="1"/>
</dbReference>
<keyword evidence="3" id="KW-0456">Lyase</keyword>
<feature type="region of interest" description="Disordered" evidence="1">
    <location>
        <begin position="98"/>
        <end position="133"/>
    </location>
</feature>
<organism evidence="3 4">
    <name type="scientific">Chromobacterium violaceum</name>
    <dbReference type="NCBI Taxonomy" id="536"/>
    <lineage>
        <taxon>Bacteria</taxon>
        <taxon>Pseudomonadati</taxon>
        <taxon>Pseudomonadota</taxon>
        <taxon>Betaproteobacteria</taxon>
        <taxon>Neisseriales</taxon>
        <taxon>Chromobacteriaceae</taxon>
        <taxon>Chromobacterium</taxon>
    </lineage>
</organism>
<dbReference type="GO" id="GO:0051536">
    <property type="term" value="F:iron-sulfur cluster binding"/>
    <property type="evidence" value="ECO:0007669"/>
    <property type="project" value="InterPro"/>
</dbReference>
<protein>
    <submittedName>
        <fullName evidence="3">Phosphomethylpyrimidine synthase</fullName>
        <ecNumber evidence="3">4.1.99.17</ecNumber>
    </submittedName>
</protein>
<dbReference type="InterPro" id="IPR025747">
    <property type="entry name" value="ThiC-associated_dom"/>
</dbReference>
<feature type="domain" description="ThiC-associated" evidence="2">
    <location>
        <begin position="18"/>
        <end position="95"/>
    </location>
</feature>
<dbReference type="GO" id="GO:0009228">
    <property type="term" value="P:thiamine biosynthetic process"/>
    <property type="evidence" value="ECO:0007669"/>
    <property type="project" value="InterPro"/>
</dbReference>
<dbReference type="AlphaFoldDB" id="A0A3S4HEB5"/>
<dbReference type="EMBL" id="LR134182">
    <property type="protein sequence ID" value="VEB39921.1"/>
    <property type="molecule type" value="Genomic_DNA"/>
</dbReference>
<sequence>MNAPVNKQMVVDAAAIQPLPNSRKIYVEGSRPDIQVPMREIRQADTPTQFGGEKNPPIFVYDTSGPYSDPAARIDIQSGLAPLRAAWIAERGDCEQLPACPANTAAPAKPTPSSPSCASICSASRAAPRPAAT</sequence>
<name>A0A3S4HEB5_CHRVL</name>
<feature type="compositionally biased region" description="Low complexity" evidence="1">
    <location>
        <begin position="114"/>
        <end position="133"/>
    </location>
</feature>
<evidence type="ECO:0000259" key="2">
    <source>
        <dbReference type="Pfam" id="PF13667"/>
    </source>
</evidence>
<evidence type="ECO:0000313" key="3">
    <source>
        <dbReference type="EMBL" id="VEB39921.1"/>
    </source>
</evidence>
<dbReference type="InterPro" id="IPR002817">
    <property type="entry name" value="ThiC/BzaA/B"/>
</dbReference>
<dbReference type="PANTHER" id="PTHR30557">
    <property type="entry name" value="THIAMINE BIOSYNTHESIS PROTEIN THIC"/>
    <property type="match status" value="1"/>
</dbReference>
<reference evidence="3 4" key="1">
    <citation type="submission" date="2018-12" db="EMBL/GenBank/DDBJ databases">
        <authorList>
            <consortium name="Pathogen Informatics"/>
        </authorList>
    </citation>
    <scope>NUCLEOTIDE SEQUENCE [LARGE SCALE GENOMIC DNA]</scope>
    <source>
        <strain evidence="3 4">NCTC9695</strain>
    </source>
</reference>
<evidence type="ECO:0000256" key="1">
    <source>
        <dbReference type="SAM" id="MobiDB-lite"/>
    </source>
</evidence>
<accession>A0A3S4HEB5</accession>
<feature type="compositionally biased region" description="Low complexity" evidence="1">
    <location>
        <begin position="98"/>
        <end position="108"/>
    </location>
</feature>
<dbReference type="GO" id="GO:0070284">
    <property type="term" value="F:phosphomethylpyrimidine synthase activity"/>
    <property type="evidence" value="ECO:0007669"/>
    <property type="project" value="UniProtKB-EC"/>
</dbReference>
<gene>
    <name evidence="3" type="primary">thiC_1</name>
    <name evidence="3" type="ORF">NCTC9695_00306</name>
</gene>
<dbReference type="Proteomes" id="UP000275777">
    <property type="component" value="Chromosome"/>
</dbReference>
<evidence type="ECO:0000313" key="4">
    <source>
        <dbReference type="Proteomes" id="UP000275777"/>
    </source>
</evidence>
<dbReference type="EC" id="4.1.99.17" evidence="3"/>